<dbReference type="InterPro" id="IPR009003">
    <property type="entry name" value="Peptidase_S1_PA"/>
</dbReference>
<dbReference type="SUPFAM" id="SSF50494">
    <property type="entry name" value="Trypsin-like serine proteases"/>
    <property type="match status" value="1"/>
</dbReference>
<protein>
    <recommendedName>
        <fullName evidence="4">PDZ domain-containing protein</fullName>
    </recommendedName>
</protein>
<accession>A0A0D9WD35</accession>
<feature type="compositionally biased region" description="Low complexity" evidence="1">
    <location>
        <begin position="10"/>
        <end position="35"/>
    </location>
</feature>
<sequence>MTPPKRTRSSARVAAAAADPVGASSSSSSPPVAAEPAERRITHLRSRQLLSFGEPETTAAAADVADRPVRKKRTKRTGLTDAAAADSDSSRVLRPYPKGGSFREVVRWLEDLERICKLPEPADAVIPCTVRREPKDRRTAMDIASSPDKDMIRKAARSVVGIISRMPDGKGIMQCTGIVVSWNETRRSATIVTCSAAVCVDGELAHQNPKLLIYLPNKSTAEGQLLFFNAHYQLALLEVSVDSPLQPAKFGSSPKFGQKVFALARDHESYLFARQGTVLWQESPYHLKYRYWLSLSTEVAPCGTGGPAIDEYGDVVGMAFESSPNSYMLSISIPKTCIEMWMRFSRVARPVPHMDLRAFHVLDVSQQEEIELEHDICNGFIVDMVNHDSAARRLGISVGAIIVSYDGHRNFILHTFEEFLLNLGWGCLTSVDSSWTINLELVIYNPVRRTTRRVDLPLGFSDTSEQVCTCNIFLSCVLFCIIWLQ</sequence>
<evidence type="ECO:0000256" key="1">
    <source>
        <dbReference type="SAM" id="MobiDB-lite"/>
    </source>
</evidence>
<dbReference type="PANTHER" id="PTHR47389">
    <property type="entry name" value="OS09G0436400 PROTEIN"/>
    <property type="match status" value="1"/>
</dbReference>
<feature type="compositionally biased region" description="Low complexity" evidence="1">
    <location>
        <begin position="54"/>
        <end position="63"/>
    </location>
</feature>
<dbReference type="PANTHER" id="PTHR47389:SF4">
    <property type="entry name" value="OS09G0436400 PROTEIN"/>
    <property type="match status" value="1"/>
</dbReference>
<keyword evidence="3" id="KW-1185">Reference proteome</keyword>
<evidence type="ECO:0008006" key="4">
    <source>
        <dbReference type="Google" id="ProtNLM"/>
    </source>
</evidence>
<organism evidence="2 3">
    <name type="scientific">Leersia perrieri</name>
    <dbReference type="NCBI Taxonomy" id="77586"/>
    <lineage>
        <taxon>Eukaryota</taxon>
        <taxon>Viridiplantae</taxon>
        <taxon>Streptophyta</taxon>
        <taxon>Embryophyta</taxon>
        <taxon>Tracheophyta</taxon>
        <taxon>Spermatophyta</taxon>
        <taxon>Magnoliopsida</taxon>
        <taxon>Liliopsida</taxon>
        <taxon>Poales</taxon>
        <taxon>Poaceae</taxon>
        <taxon>BOP clade</taxon>
        <taxon>Oryzoideae</taxon>
        <taxon>Oryzeae</taxon>
        <taxon>Oryzinae</taxon>
        <taxon>Leersia</taxon>
    </lineage>
</organism>
<evidence type="ECO:0000313" key="3">
    <source>
        <dbReference type="Proteomes" id="UP000032180"/>
    </source>
</evidence>
<reference evidence="2" key="3">
    <citation type="submission" date="2015-04" db="UniProtKB">
        <authorList>
            <consortium name="EnsemblPlants"/>
        </authorList>
    </citation>
    <scope>IDENTIFICATION</scope>
</reference>
<name>A0A0D9WD35_9ORYZ</name>
<reference evidence="2 3" key="1">
    <citation type="submission" date="2012-08" db="EMBL/GenBank/DDBJ databases">
        <title>Oryza genome evolution.</title>
        <authorList>
            <person name="Wing R.A."/>
        </authorList>
    </citation>
    <scope>NUCLEOTIDE SEQUENCE</scope>
</reference>
<dbReference type="EnsemblPlants" id="LPERR05G03770.1">
    <property type="protein sequence ID" value="LPERR05G03770.1"/>
    <property type="gene ID" value="LPERR05G03770"/>
</dbReference>
<dbReference type="Gene3D" id="2.40.10.120">
    <property type="match status" value="1"/>
</dbReference>
<dbReference type="AlphaFoldDB" id="A0A0D9WD35"/>
<dbReference type="Proteomes" id="UP000032180">
    <property type="component" value="Chromosome 5"/>
</dbReference>
<dbReference type="STRING" id="77586.A0A0D9WD35"/>
<dbReference type="HOGENOM" id="CLU_012954_7_2_1"/>
<dbReference type="Gramene" id="LPERR05G03770.1">
    <property type="protein sequence ID" value="LPERR05G03770.1"/>
    <property type="gene ID" value="LPERR05G03770"/>
</dbReference>
<feature type="region of interest" description="Disordered" evidence="1">
    <location>
        <begin position="1"/>
        <end position="90"/>
    </location>
</feature>
<evidence type="ECO:0000313" key="2">
    <source>
        <dbReference type="EnsemblPlants" id="LPERR05G03770.1"/>
    </source>
</evidence>
<proteinExistence type="predicted"/>
<dbReference type="Pfam" id="PF13365">
    <property type="entry name" value="Trypsin_2"/>
    <property type="match status" value="1"/>
</dbReference>
<reference evidence="3" key="2">
    <citation type="submission" date="2013-12" db="EMBL/GenBank/DDBJ databases">
        <authorList>
            <person name="Yu Y."/>
            <person name="Lee S."/>
            <person name="de Baynast K."/>
            <person name="Wissotski M."/>
            <person name="Liu L."/>
            <person name="Talag J."/>
            <person name="Goicoechea J."/>
            <person name="Angelova A."/>
            <person name="Jetty R."/>
            <person name="Kudrna D."/>
            <person name="Golser W."/>
            <person name="Rivera L."/>
            <person name="Zhang J."/>
            <person name="Wing R."/>
        </authorList>
    </citation>
    <scope>NUCLEOTIDE SEQUENCE</scope>
</reference>